<reference evidence="1 2" key="1">
    <citation type="journal article" date="2020" name="G3 (Bethesda)">
        <title>Improved Reference Genome for Cyclotella cryptica CCMP332, a Model for Cell Wall Morphogenesis, Salinity Adaptation, and Lipid Production in Diatoms (Bacillariophyta).</title>
        <authorList>
            <person name="Roberts W.R."/>
            <person name="Downey K.M."/>
            <person name="Ruck E.C."/>
            <person name="Traller J.C."/>
            <person name="Alverson A.J."/>
        </authorList>
    </citation>
    <scope>NUCLEOTIDE SEQUENCE [LARGE SCALE GENOMIC DNA]</scope>
    <source>
        <strain evidence="1 2">CCMP332</strain>
    </source>
</reference>
<feature type="non-terminal residue" evidence="1">
    <location>
        <position position="1"/>
    </location>
</feature>
<dbReference type="Proteomes" id="UP001516023">
    <property type="component" value="Unassembled WGS sequence"/>
</dbReference>
<evidence type="ECO:0000313" key="1">
    <source>
        <dbReference type="EMBL" id="KAL3783339.1"/>
    </source>
</evidence>
<dbReference type="AlphaFoldDB" id="A0ABD3P533"/>
<keyword evidence="2" id="KW-1185">Reference proteome</keyword>
<accession>A0ABD3P533</accession>
<dbReference type="EMBL" id="JABMIG020000263">
    <property type="protein sequence ID" value="KAL3783339.1"/>
    <property type="molecule type" value="Genomic_DNA"/>
</dbReference>
<protein>
    <submittedName>
        <fullName evidence="1">Uncharacterized protein</fullName>
    </submittedName>
</protein>
<gene>
    <name evidence="1" type="ORF">HJC23_011103</name>
</gene>
<evidence type="ECO:0000313" key="2">
    <source>
        <dbReference type="Proteomes" id="UP001516023"/>
    </source>
</evidence>
<organism evidence="1 2">
    <name type="scientific">Cyclotella cryptica</name>
    <dbReference type="NCBI Taxonomy" id="29204"/>
    <lineage>
        <taxon>Eukaryota</taxon>
        <taxon>Sar</taxon>
        <taxon>Stramenopiles</taxon>
        <taxon>Ochrophyta</taxon>
        <taxon>Bacillariophyta</taxon>
        <taxon>Coscinodiscophyceae</taxon>
        <taxon>Thalassiosirophycidae</taxon>
        <taxon>Stephanodiscales</taxon>
        <taxon>Stephanodiscaceae</taxon>
        <taxon>Cyclotella</taxon>
    </lineage>
</organism>
<comment type="caution">
    <text evidence="1">The sequence shown here is derived from an EMBL/GenBank/DDBJ whole genome shotgun (WGS) entry which is preliminary data.</text>
</comment>
<name>A0ABD3P533_9STRA</name>
<sequence length="131" mass="14394">ISRHDSNSYDNTTTSPSFDQVVITGEGEPTLRLDALLAVSRQIQSDAQFWIFTVKLEKERAIPTASVALNTANQHGYDVLMEPGCYSSGRTMPGTAHDMVCEFILDAAKVGMEVEITDIDQPDVDKGETDR</sequence>
<proteinExistence type="predicted"/>